<dbReference type="SUPFAM" id="SSF63501">
    <property type="entry name" value="Frizzled cysteine-rich domain"/>
    <property type="match status" value="1"/>
</dbReference>
<comment type="caution">
    <text evidence="1">The sequence shown here is derived from an EMBL/GenBank/DDBJ whole genome shotgun (WGS) entry which is preliminary data.</text>
</comment>
<dbReference type="OrthoDB" id="5979691at2759"/>
<dbReference type="Gene3D" id="1.10.2000.10">
    <property type="entry name" value="Frizzled cysteine-rich domain"/>
    <property type="match status" value="1"/>
</dbReference>
<protein>
    <submittedName>
        <fullName evidence="1">Uncharacterized protein</fullName>
    </submittedName>
</protein>
<sequence length="108" mass="12157">MHFVEWMSGRCTCVLHTYVDTRHTTTSAPWLAAAGAVNRHVAFYEFVHACAPSRSLCIYKTGQDLEIYDAVVDVRCYELTALFLCSLFVPKCGPLGHMVRPLPEPLPR</sequence>
<name>A0A4C1Z6E4_EUMVA</name>
<accession>A0A4C1Z6E4</accession>
<dbReference type="Proteomes" id="UP000299102">
    <property type="component" value="Unassembled WGS sequence"/>
</dbReference>
<dbReference type="EMBL" id="BGZK01001582">
    <property type="protein sequence ID" value="GBP82713.1"/>
    <property type="molecule type" value="Genomic_DNA"/>
</dbReference>
<reference evidence="1 2" key="1">
    <citation type="journal article" date="2019" name="Commun. Biol.">
        <title>The bagworm genome reveals a unique fibroin gene that provides high tensile strength.</title>
        <authorList>
            <person name="Kono N."/>
            <person name="Nakamura H."/>
            <person name="Ohtoshi R."/>
            <person name="Tomita M."/>
            <person name="Numata K."/>
            <person name="Arakawa K."/>
        </authorList>
    </citation>
    <scope>NUCLEOTIDE SEQUENCE [LARGE SCALE GENOMIC DNA]</scope>
</reference>
<organism evidence="1 2">
    <name type="scientific">Eumeta variegata</name>
    <name type="common">Bagworm moth</name>
    <name type="synonym">Eumeta japonica</name>
    <dbReference type="NCBI Taxonomy" id="151549"/>
    <lineage>
        <taxon>Eukaryota</taxon>
        <taxon>Metazoa</taxon>
        <taxon>Ecdysozoa</taxon>
        <taxon>Arthropoda</taxon>
        <taxon>Hexapoda</taxon>
        <taxon>Insecta</taxon>
        <taxon>Pterygota</taxon>
        <taxon>Neoptera</taxon>
        <taxon>Endopterygota</taxon>
        <taxon>Lepidoptera</taxon>
        <taxon>Glossata</taxon>
        <taxon>Ditrysia</taxon>
        <taxon>Tineoidea</taxon>
        <taxon>Psychidae</taxon>
        <taxon>Oiketicinae</taxon>
        <taxon>Eumeta</taxon>
    </lineage>
</organism>
<gene>
    <name evidence="1" type="ORF">EVAR_84906_1</name>
</gene>
<dbReference type="InterPro" id="IPR036790">
    <property type="entry name" value="Frizzled_dom_sf"/>
</dbReference>
<evidence type="ECO:0000313" key="2">
    <source>
        <dbReference type="Proteomes" id="UP000299102"/>
    </source>
</evidence>
<dbReference type="STRING" id="151549.A0A4C1Z6E4"/>
<dbReference type="AlphaFoldDB" id="A0A4C1Z6E4"/>
<keyword evidence="2" id="KW-1185">Reference proteome</keyword>
<proteinExistence type="predicted"/>
<evidence type="ECO:0000313" key="1">
    <source>
        <dbReference type="EMBL" id="GBP82713.1"/>
    </source>
</evidence>